<feature type="compositionally biased region" description="Basic and acidic residues" evidence="1">
    <location>
        <begin position="206"/>
        <end position="215"/>
    </location>
</feature>
<dbReference type="Pfam" id="PF22215">
    <property type="entry name" value="MLKL_N"/>
    <property type="match status" value="1"/>
</dbReference>
<evidence type="ECO:0000313" key="3">
    <source>
        <dbReference type="EMBL" id="GJN14070.1"/>
    </source>
</evidence>
<evidence type="ECO:0000259" key="2">
    <source>
        <dbReference type="Pfam" id="PF22215"/>
    </source>
</evidence>
<dbReference type="EMBL" id="BQKI01000071">
    <property type="protein sequence ID" value="GJN14070.1"/>
    <property type="molecule type" value="Genomic_DNA"/>
</dbReference>
<dbReference type="InterPro" id="IPR054000">
    <property type="entry name" value="MLKL_N"/>
</dbReference>
<dbReference type="GO" id="GO:0007166">
    <property type="term" value="P:cell surface receptor signaling pathway"/>
    <property type="evidence" value="ECO:0007669"/>
    <property type="project" value="InterPro"/>
</dbReference>
<reference evidence="3" key="1">
    <citation type="journal article" date="2018" name="DNA Res.">
        <title>Multiple hybrid de novo genome assembly of finger millet, an orphan allotetraploid crop.</title>
        <authorList>
            <person name="Hatakeyama M."/>
            <person name="Aluri S."/>
            <person name="Balachadran M.T."/>
            <person name="Sivarajan S.R."/>
            <person name="Patrignani A."/>
            <person name="Gruter S."/>
            <person name="Poveda L."/>
            <person name="Shimizu-Inatsugi R."/>
            <person name="Baeten J."/>
            <person name="Francoijs K.J."/>
            <person name="Nataraja K.N."/>
            <person name="Reddy Y.A.N."/>
            <person name="Phadnis S."/>
            <person name="Ravikumar R.L."/>
            <person name="Schlapbach R."/>
            <person name="Sreeman S.M."/>
            <person name="Shimizu K.K."/>
        </authorList>
    </citation>
    <scope>NUCLEOTIDE SEQUENCE</scope>
</reference>
<reference evidence="3" key="2">
    <citation type="submission" date="2021-12" db="EMBL/GenBank/DDBJ databases">
        <title>Resequencing data analysis of finger millet.</title>
        <authorList>
            <person name="Hatakeyama M."/>
            <person name="Aluri S."/>
            <person name="Balachadran M.T."/>
            <person name="Sivarajan S.R."/>
            <person name="Poveda L."/>
            <person name="Shimizu-Inatsugi R."/>
            <person name="Schlapbach R."/>
            <person name="Sreeman S.M."/>
            <person name="Shimizu K.K."/>
        </authorList>
    </citation>
    <scope>NUCLEOTIDE SEQUENCE</scope>
</reference>
<dbReference type="InterPro" id="IPR059179">
    <property type="entry name" value="MLKL-like_MCAfunc"/>
</dbReference>
<dbReference type="PANTHER" id="PTHR35832:SF6">
    <property type="entry name" value="EXPRESSED PROTEIN"/>
    <property type="match status" value="1"/>
</dbReference>
<feature type="region of interest" description="Disordered" evidence="1">
    <location>
        <begin position="197"/>
        <end position="228"/>
    </location>
</feature>
<evidence type="ECO:0000256" key="1">
    <source>
        <dbReference type="SAM" id="MobiDB-lite"/>
    </source>
</evidence>
<dbReference type="Proteomes" id="UP001054889">
    <property type="component" value="Unassembled WGS sequence"/>
</dbReference>
<feature type="domain" description="Mixed lineage kinase" evidence="2">
    <location>
        <begin position="8"/>
        <end position="137"/>
    </location>
</feature>
<gene>
    <name evidence="3" type="primary">gb00847</name>
    <name evidence="3" type="ORF">PR202_gb00847</name>
</gene>
<feature type="compositionally biased region" description="Basic and acidic residues" evidence="1">
    <location>
        <begin position="311"/>
        <end position="328"/>
    </location>
</feature>
<organism evidence="3 4">
    <name type="scientific">Eleusine coracana subsp. coracana</name>
    <dbReference type="NCBI Taxonomy" id="191504"/>
    <lineage>
        <taxon>Eukaryota</taxon>
        <taxon>Viridiplantae</taxon>
        <taxon>Streptophyta</taxon>
        <taxon>Embryophyta</taxon>
        <taxon>Tracheophyta</taxon>
        <taxon>Spermatophyta</taxon>
        <taxon>Magnoliopsida</taxon>
        <taxon>Liliopsida</taxon>
        <taxon>Poales</taxon>
        <taxon>Poaceae</taxon>
        <taxon>PACMAD clade</taxon>
        <taxon>Chloridoideae</taxon>
        <taxon>Cynodonteae</taxon>
        <taxon>Eleusininae</taxon>
        <taxon>Eleusine</taxon>
    </lineage>
</organism>
<sequence length="422" mass="46766">MDSLSTVNTIVRIAQDLSAAIATVGKNNNRCKKLAERVKGIGDQLRELDNVATGKKMDPPTQRLLGRLQKTLSESLRLVRSWQSSSCPCNFFIGGRMAEQLDEVDRDIDRCLLDLSISNLILFANLEKQVHQQNEAASTETLTLRIGMQCDDNADQIKRSIRTIQGVTEVSAVASTKDKFMLNRNVEVVKKYDIKDHKKKAKHKRAVEERSDKQKHVTSVEQHLPWQPPPMTMAGVNLQASDQYIYLPVKLVPAGYTSSTYPAPAPHGFMPYPNGPPPGNYPVHDQRQFNPHHVHFKDTSANQYESAKNTIKDGDKDKKTAKMPEHVSKGGGVWDEGEKATAFPNATPAYGVPLHTVTANVPELVPPPTYGYWPNAHGHSTGCCCHHNAAGPSDPPTAHNNNHDSSYQYMFSDENPNACSIL</sequence>
<dbReference type="AlphaFoldDB" id="A0AAV5DV30"/>
<dbReference type="PANTHER" id="PTHR35832">
    <property type="entry name" value="OS12G0248400 PROTEIN-RELATED"/>
    <property type="match status" value="1"/>
</dbReference>
<keyword evidence="4" id="KW-1185">Reference proteome</keyword>
<proteinExistence type="predicted"/>
<dbReference type="InterPro" id="IPR036537">
    <property type="entry name" value="Adaptor_Cbl_N_dom_sf"/>
</dbReference>
<name>A0AAV5DV30_ELECO</name>
<dbReference type="Gene3D" id="1.20.930.20">
    <property type="entry name" value="Adaptor protein Cbl, N-terminal domain"/>
    <property type="match status" value="1"/>
</dbReference>
<feature type="region of interest" description="Disordered" evidence="1">
    <location>
        <begin position="311"/>
        <end position="336"/>
    </location>
</feature>
<comment type="caution">
    <text evidence="3">The sequence shown here is derived from an EMBL/GenBank/DDBJ whole genome shotgun (WGS) entry which is preliminary data.</text>
</comment>
<evidence type="ECO:0000313" key="4">
    <source>
        <dbReference type="Proteomes" id="UP001054889"/>
    </source>
</evidence>
<protein>
    <recommendedName>
        <fullName evidence="2">Mixed lineage kinase domain-containing protein</fullName>
    </recommendedName>
</protein>
<dbReference type="CDD" id="cd21037">
    <property type="entry name" value="MLKL_NTD"/>
    <property type="match status" value="1"/>
</dbReference>
<accession>A0AAV5DV30</accession>